<evidence type="ECO:0000313" key="4">
    <source>
        <dbReference type="Proteomes" id="UP000038009"/>
    </source>
</evidence>
<dbReference type="EMBL" id="LJSK01000203">
    <property type="protein sequence ID" value="KPI85193.1"/>
    <property type="molecule type" value="Genomic_DNA"/>
</dbReference>
<dbReference type="Proteomes" id="UP000038009">
    <property type="component" value="Unassembled WGS sequence"/>
</dbReference>
<dbReference type="OrthoDB" id="272466at2759"/>
<feature type="signal peptide" evidence="2">
    <location>
        <begin position="1"/>
        <end position="22"/>
    </location>
</feature>
<feature type="chain" id="PRO_5005879692" evidence="2">
    <location>
        <begin position="23"/>
        <end position="287"/>
    </location>
</feature>
<evidence type="ECO:0000256" key="1">
    <source>
        <dbReference type="SAM" id="MobiDB-lite"/>
    </source>
</evidence>
<reference evidence="3 4" key="1">
    <citation type="journal article" date="2015" name="PLoS Pathog.">
        <title>Leptomonas seymouri: Adaptations to the Dixenous Life Cycle Analyzed by Genome Sequencing, Transcriptome Profiling and Co-infection with Leishmania donovani.</title>
        <authorList>
            <person name="Kraeva N."/>
            <person name="Butenko A."/>
            <person name="Hlavacova J."/>
            <person name="Kostygov A."/>
            <person name="Myskova J."/>
            <person name="Grybchuk D."/>
            <person name="Lestinova T."/>
            <person name="Votypka J."/>
            <person name="Volf P."/>
            <person name="Opperdoes F."/>
            <person name="Flegontov P."/>
            <person name="Lukes J."/>
            <person name="Yurchenko V."/>
        </authorList>
    </citation>
    <scope>NUCLEOTIDE SEQUENCE [LARGE SCALE GENOMIC DNA]</scope>
    <source>
        <strain evidence="3 4">ATCC 30220</strain>
    </source>
</reference>
<dbReference type="OMA" id="EWSVEVV"/>
<evidence type="ECO:0000256" key="2">
    <source>
        <dbReference type="SAM" id="SignalP"/>
    </source>
</evidence>
<evidence type="ECO:0000313" key="3">
    <source>
        <dbReference type="EMBL" id="KPI85193.1"/>
    </source>
</evidence>
<gene>
    <name evidence="3" type="ORF">ABL78_5738</name>
</gene>
<organism evidence="3 4">
    <name type="scientific">Leptomonas seymouri</name>
    <dbReference type="NCBI Taxonomy" id="5684"/>
    <lineage>
        <taxon>Eukaryota</taxon>
        <taxon>Discoba</taxon>
        <taxon>Euglenozoa</taxon>
        <taxon>Kinetoplastea</taxon>
        <taxon>Metakinetoplastina</taxon>
        <taxon>Trypanosomatida</taxon>
        <taxon>Trypanosomatidae</taxon>
        <taxon>Leishmaniinae</taxon>
        <taxon>Leptomonas</taxon>
    </lineage>
</organism>
<name>A0A0N1PD93_LEPSE</name>
<proteinExistence type="predicted"/>
<protein>
    <submittedName>
        <fullName evidence="3">Uncharacterized protein</fullName>
    </submittedName>
</protein>
<feature type="region of interest" description="Disordered" evidence="1">
    <location>
        <begin position="204"/>
        <end position="224"/>
    </location>
</feature>
<sequence>MWRSGLVVAAMVVVALATAASAHDIQLPTAIYDNAAGEWSVEVLSSCRSPTYGTVKFQNTTARIEWEVGGAPDVLISGQSPDTLLSLAGLAEFMSKDGKGYSYKTCEHQENYLATPQRPQAVAHLSSSYMTMYTGVLSSSTDERGCTPSTDRNVVIQALGGPLKDSNKGQWRVQEALYSIEIVVETADLDGTCAHTQSAELAETALESKRRSRKRRTGRGFSSSSAAIEMDGPLAEHGIVTIRFIRRNAAASSWMVRYYTPIAFVTIMVAYRVVRSFVSTRAEKTPL</sequence>
<keyword evidence="2" id="KW-0732">Signal</keyword>
<dbReference type="AlphaFoldDB" id="A0A0N1PD93"/>
<comment type="caution">
    <text evidence="3">The sequence shown here is derived from an EMBL/GenBank/DDBJ whole genome shotgun (WGS) entry which is preliminary data.</text>
</comment>
<dbReference type="VEuPathDB" id="TriTrypDB:Lsey_0203_0060"/>
<keyword evidence="4" id="KW-1185">Reference proteome</keyword>
<accession>A0A0N1PD93</accession>